<evidence type="ECO:0000256" key="1">
    <source>
        <dbReference type="SAM" id="MobiDB-lite"/>
    </source>
</evidence>
<evidence type="ECO:0000259" key="2">
    <source>
        <dbReference type="SMART" id="SM00834"/>
    </source>
</evidence>
<dbReference type="PANTHER" id="PTHR34404:SF2">
    <property type="entry name" value="CONSERVED SERINE RICH PROTEIN"/>
    <property type="match status" value="1"/>
</dbReference>
<protein>
    <submittedName>
        <fullName evidence="3">Transcriptional regulator</fullName>
    </submittedName>
</protein>
<evidence type="ECO:0000313" key="3">
    <source>
        <dbReference type="EMBL" id="CAA6823593.1"/>
    </source>
</evidence>
<accession>A0A6S6U3W7</accession>
<gene>
    <name evidence="3" type="ORF">HELGO_WM21271</name>
</gene>
<dbReference type="SMART" id="SM00834">
    <property type="entry name" value="CxxC_CXXC_SSSS"/>
    <property type="match status" value="1"/>
</dbReference>
<feature type="compositionally biased region" description="Polar residues" evidence="1">
    <location>
        <begin position="72"/>
        <end position="87"/>
    </location>
</feature>
<dbReference type="InterPro" id="IPR013429">
    <property type="entry name" value="Regulatory_FmdB_Zinc_ribbon"/>
</dbReference>
<organism evidence="3">
    <name type="scientific">uncultured Thiotrichaceae bacterium</name>
    <dbReference type="NCBI Taxonomy" id="298394"/>
    <lineage>
        <taxon>Bacteria</taxon>
        <taxon>Pseudomonadati</taxon>
        <taxon>Pseudomonadota</taxon>
        <taxon>Gammaproteobacteria</taxon>
        <taxon>Thiotrichales</taxon>
        <taxon>Thiotrichaceae</taxon>
        <taxon>environmental samples</taxon>
    </lineage>
</organism>
<feature type="region of interest" description="Disordered" evidence="1">
    <location>
        <begin position="65"/>
        <end position="87"/>
    </location>
</feature>
<dbReference type="EMBL" id="CACVAY010000113">
    <property type="protein sequence ID" value="CAA6823593.1"/>
    <property type="molecule type" value="Genomic_DNA"/>
</dbReference>
<dbReference type="PANTHER" id="PTHR34404">
    <property type="entry name" value="REGULATORY PROTEIN, FMDB FAMILY"/>
    <property type="match status" value="1"/>
</dbReference>
<dbReference type="NCBIfam" id="TIGR02605">
    <property type="entry name" value="CxxC_CxxC_SSSS"/>
    <property type="match status" value="1"/>
</dbReference>
<feature type="domain" description="Putative regulatory protein FmdB zinc ribbon" evidence="2">
    <location>
        <begin position="1"/>
        <end position="42"/>
    </location>
</feature>
<dbReference type="AlphaFoldDB" id="A0A6S6U3W7"/>
<sequence>MPIYEYECTNCEHQMEAIQKFSDKPLKLCPACAENTLEKRVSAPSFRLSGTGWYETDFKPNKKKVASKKEASNNANSCSTDGDFNVA</sequence>
<dbReference type="Pfam" id="PF09723">
    <property type="entry name" value="Zn_ribbon_8"/>
    <property type="match status" value="1"/>
</dbReference>
<reference evidence="3" key="1">
    <citation type="submission" date="2020-01" db="EMBL/GenBank/DDBJ databases">
        <authorList>
            <person name="Meier V. D."/>
            <person name="Meier V D."/>
        </authorList>
    </citation>
    <scope>NUCLEOTIDE SEQUENCE</scope>
    <source>
        <strain evidence="3">HLG_WM_MAG_07</strain>
    </source>
</reference>
<name>A0A6S6U3W7_9GAMM</name>
<proteinExistence type="predicted"/>